<dbReference type="GeneID" id="9224639"/>
<dbReference type="eggNOG" id="ENOG502QWBF">
    <property type="taxonomic scope" value="Eukaryota"/>
</dbReference>
<evidence type="ECO:0000256" key="5">
    <source>
        <dbReference type="SAM" id="Phobius"/>
    </source>
</evidence>
<dbReference type="EMBL" id="DS995705">
    <property type="protein sequence ID" value="EEQ32683.1"/>
    <property type="molecule type" value="Genomic_DNA"/>
</dbReference>
<evidence type="ECO:0000256" key="4">
    <source>
        <dbReference type="ARBA" id="ARBA00023136"/>
    </source>
</evidence>
<evidence type="ECO:0000313" key="6">
    <source>
        <dbReference type="EMBL" id="EEQ32683.1"/>
    </source>
</evidence>
<keyword evidence="3 5" id="KW-1133">Transmembrane helix</keyword>
<organism evidence="6 7">
    <name type="scientific">Arthroderma otae (strain ATCC MYA-4605 / CBS 113480)</name>
    <name type="common">Microsporum canis</name>
    <dbReference type="NCBI Taxonomy" id="554155"/>
    <lineage>
        <taxon>Eukaryota</taxon>
        <taxon>Fungi</taxon>
        <taxon>Dikarya</taxon>
        <taxon>Ascomycota</taxon>
        <taxon>Pezizomycotina</taxon>
        <taxon>Eurotiomycetes</taxon>
        <taxon>Eurotiomycetidae</taxon>
        <taxon>Onygenales</taxon>
        <taxon>Arthrodermataceae</taxon>
        <taxon>Microsporum</taxon>
    </lineage>
</organism>
<dbReference type="Gene3D" id="1.20.1250.20">
    <property type="entry name" value="MFS general substrate transporter like domains"/>
    <property type="match status" value="1"/>
</dbReference>
<keyword evidence="2 5" id="KW-0812">Transmembrane</keyword>
<evidence type="ECO:0008006" key="8">
    <source>
        <dbReference type="Google" id="ProtNLM"/>
    </source>
</evidence>
<dbReference type="AlphaFoldDB" id="C5FS30"/>
<dbReference type="InterPro" id="IPR036259">
    <property type="entry name" value="MFS_trans_sf"/>
</dbReference>
<protein>
    <recommendedName>
        <fullName evidence="8">Major facilitator superfamily (MFS) profile domain-containing protein</fullName>
    </recommendedName>
</protein>
<feature type="transmembrane region" description="Helical" evidence="5">
    <location>
        <begin position="374"/>
        <end position="393"/>
    </location>
</feature>
<comment type="subcellular location">
    <subcellularLocation>
        <location evidence="1">Membrane</location>
        <topology evidence="1">Multi-pass membrane protein</topology>
    </subcellularLocation>
</comment>
<feature type="transmembrane region" description="Helical" evidence="5">
    <location>
        <begin position="169"/>
        <end position="193"/>
    </location>
</feature>
<dbReference type="SUPFAM" id="SSF103473">
    <property type="entry name" value="MFS general substrate transporter"/>
    <property type="match status" value="1"/>
</dbReference>
<dbReference type="VEuPathDB" id="FungiDB:MCYG_05502"/>
<feature type="transmembrane region" description="Helical" evidence="5">
    <location>
        <begin position="205"/>
        <end position="223"/>
    </location>
</feature>
<feature type="transmembrane region" description="Helical" evidence="5">
    <location>
        <begin position="399"/>
        <end position="420"/>
    </location>
</feature>
<dbReference type="RefSeq" id="XP_002845633.1">
    <property type="nucleotide sequence ID" value="XM_002845587.1"/>
</dbReference>
<keyword evidence="7" id="KW-1185">Reference proteome</keyword>
<feature type="transmembrane region" description="Helical" evidence="5">
    <location>
        <begin position="137"/>
        <end position="157"/>
    </location>
</feature>
<feature type="transmembrane region" description="Helical" evidence="5">
    <location>
        <begin position="337"/>
        <end position="362"/>
    </location>
</feature>
<dbReference type="PANTHER" id="PTHR23507:SF1">
    <property type="entry name" value="FI18259P1-RELATED"/>
    <property type="match status" value="1"/>
</dbReference>
<proteinExistence type="predicted"/>
<dbReference type="PANTHER" id="PTHR23507">
    <property type="entry name" value="ZGC:174356"/>
    <property type="match status" value="1"/>
</dbReference>
<dbReference type="Proteomes" id="UP000002035">
    <property type="component" value="Unassembled WGS sequence"/>
</dbReference>
<evidence type="ECO:0000313" key="7">
    <source>
        <dbReference type="Proteomes" id="UP000002035"/>
    </source>
</evidence>
<gene>
    <name evidence="6" type="ORF">MCYG_05502</name>
</gene>
<feature type="transmembrane region" description="Helical" evidence="5">
    <location>
        <begin position="470"/>
        <end position="491"/>
    </location>
</feature>
<feature type="transmembrane region" description="Helical" evidence="5">
    <location>
        <begin position="432"/>
        <end position="458"/>
    </location>
</feature>
<evidence type="ECO:0000256" key="1">
    <source>
        <dbReference type="ARBA" id="ARBA00004141"/>
    </source>
</evidence>
<keyword evidence="4 5" id="KW-0472">Membrane</keyword>
<dbReference type="Pfam" id="PF07690">
    <property type="entry name" value="MFS_1"/>
    <property type="match status" value="1"/>
</dbReference>
<accession>C5FS30</accession>
<evidence type="ECO:0000256" key="2">
    <source>
        <dbReference type="ARBA" id="ARBA00022692"/>
    </source>
</evidence>
<dbReference type="GO" id="GO:0016020">
    <property type="term" value="C:membrane"/>
    <property type="evidence" value="ECO:0007669"/>
    <property type="project" value="UniProtKB-SubCell"/>
</dbReference>
<name>C5FS30_ARTOC</name>
<sequence length="496" mass="54344">MDERSRLLQPPENSRPTSVNSDAWYFRFKDSNWIAAETYNTWKVPVLCYTFALLVDMADVMRMTPKMQLFETIICHQYYPKHGLNSTIPGILSDPCKSSEVQRELTAIKARLKIIENIFALILAIPFGDLANKKGRIFVLALGLVGQMLSEIWIMVISSAGGSIPYSSIYISSILKSVGGGVMVVYAIVHTSISDVIPPGRRAQAFFYLSTALLITEIVAPAFGSMMMQNWNGGALLSMIPETAKLAQAGEVSEDDETVCESGAARPKTSSLWSGIKTSTKHILAPFVLIWRMVSGNRDVFFTAISFLVFALPREILEFLVQYTSKRFSWSLAEANYLISFRAAVNIGLFLVVLPFLTKFLAHRGMESAQIDLWIARGSSIFSIIGPVMIGLSPSPGSLVLSLLLFTFSFGFHPAIKSYATSLVLPEDVATLYASFAVIGIIGALATLPLIAVTFSLGLRIGGAGLGLPFFVSAALFLVCVIGSFCAWMPYRRTEL</sequence>
<reference evidence="7" key="1">
    <citation type="journal article" date="2012" name="MBio">
        <title>Comparative genome analysis of Trichophyton rubrum and related dermatophytes reveals candidate genes involved in infection.</title>
        <authorList>
            <person name="Martinez D.A."/>
            <person name="Oliver B.G."/>
            <person name="Graeser Y."/>
            <person name="Goldberg J.M."/>
            <person name="Li W."/>
            <person name="Martinez-Rossi N.M."/>
            <person name="Monod M."/>
            <person name="Shelest E."/>
            <person name="Barton R.C."/>
            <person name="Birch E."/>
            <person name="Brakhage A.A."/>
            <person name="Chen Z."/>
            <person name="Gurr S.J."/>
            <person name="Heiman D."/>
            <person name="Heitman J."/>
            <person name="Kosti I."/>
            <person name="Rossi A."/>
            <person name="Saif S."/>
            <person name="Samalova M."/>
            <person name="Saunders C.W."/>
            <person name="Shea T."/>
            <person name="Summerbell R.C."/>
            <person name="Xu J."/>
            <person name="Young S."/>
            <person name="Zeng Q."/>
            <person name="Birren B.W."/>
            <person name="Cuomo C.A."/>
            <person name="White T.C."/>
        </authorList>
    </citation>
    <scope>NUCLEOTIDE SEQUENCE [LARGE SCALE GENOMIC DNA]</scope>
    <source>
        <strain evidence="7">ATCC MYA-4605 / CBS 113480</strain>
    </source>
</reference>
<evidence type="ECO:0000256" key="3">
    <source>
        <dbReference type="ARBA" id="ARBA00022989"/>
    </source>
</evidence>
<dbReference type="HOGENOM" id="CLU_013756_2_1_1"/>
<dbReference type="OrthoDB" id="194139at2759"/>
<dbReference type="OMA" id="MLSEIWI"/>
<dbReference type="InterPro" id="IPR011701">
    <property type="entry name" value="MFS"/>
</dbReference>
<dbReference type="GO" id="GO:0022857">
    <property type="term" value="F:transmembrane transporter activity"/>
    <property type="evidence" value="ECO:0007669"/>
    <property type="project" value="InterPro"/>
</dbReference>